<reference evidence="7 8" key="1">
    <citation type="submission" date="2018-06" db="EMBL/GenBank/DDBJ databases">
        <authorList>
            <person name="Feng T."/>
            <person name="Jeon C.O."/>
        </authorList>
    </citation>
    <scope>NUCLEOTIDE SEQUENCE [LARGE SCALE GENOMIC DNA]</scope>
    <source>
        <strain evidence="7 8">S23</strain>
    </source>
</reference>
<keyword evidence="8" id="KW-1185">Reference proteome</keyword>
<protein>
    <submittedName>
        <fullName evidence="7">Sterol desaturase family protein</fullName>
    </submittedName>
</protein>
<dbReference type="InterPro" id="IPR006694">
    <property type="entry name" value="Fatty_acid_hydroxylase"/>
</dbReference>
<proteinExistence type="predicted"/>
<feature type="transmembrane region" description="Helical" evidence="5">
    <location>
        <begin position="31"/>
        <end position="51"/>
    </location>
</feature>
<organism evidence="7 8">
    <name type="scientific">Cupriavidus lacunae</name>
    <dbReference type="NCBI Taxonomy" id="2666307"/>
    <lineage>
        <taxon>Bacteria</taxon>
        <taxon>Pseudomonadati</taxon>
        <taxon>Pseudomonadota</taxon>
        <taxon>Betaproteobacteria</taxon>
        <taxon>Burkholderiales</taxon>
        <taxon>Burkholderiaceae</taxon>
        <taxon>Cupriavidus</taxon>
    </lineage>
</organism>
<sequence>MATPRRCARGLHSGRQFCSRFVREVSRVRTWPVRVLLVNAVQLGVVLLAGVSWEKWLSSYSVLRLSQQVSPIVGGLLAYFVATFFFYWWHRWRHESDLLWRLFHQIHHSPQRLEVITSFYKHPAEMVLNSLIGSLLVYTLLGLSPEAGGVYTLCTALGEFFYHTNVRTPRWVGLVFQRPEMHRIHHRLGYHRNNYGDITWWDMLFGTYENPAEWQHSCGFDDAREERLLEMLAWRDVHVDRRPDPQRRAQD</sequence>
<evidence type="ECO:0000256" key="3">
    <source>
        <dbReference type="ARBA" id="ARBA00022989"/>
    </source>
</evidence>
<keyword evidence="3 5" id="KW-1133">Transmembrane helix</keyword>
<evidence type="ECO:0000256" key="1">
    <source>
        <dbReference type="ARBA" id="ARBA00004370"/>
    </source>
</evidence>
<name>A0A370P1S0_9BURK</name>
<evidence type="ECO:0000259" key="6">
    <source>
        <dbReference type="Pfam" id="PF04116"/>
    </source>
</evidence>
<dbReference type="Proteomes" id="UP000255165">
    <property type="component" value="Unassembled WGS sequence"/>
</dbReference>
<evidence type="ECO:0000256" key="5">
    <source>
        <dbReference type="SAM" id="Phobius"/>
    </source>
</evidence>
<dbReference type="GO" id="GO:0016020">
    <property type="term" value="C:membrane"/>
    <property type="evidence" value="ECO:0007669"/>
    <property type="project" value="UniProtKB-SubCell"/>
</dbReference>
<comment type="caution">
    <text evidence="7">The sequence shown here is derived from an EMBL/GenBank/DDBJ whole genome shotgun (WGS) entry which is preliminary data.</text>
</comment>
<dbReference type="InterPro" id="IPR050307">
    <property type="entry name" value="Sterol_Desaturase_Related"/>
</dbReference>
<dbReference type="GO" id="GO:0008610">
    <property type="term" value="P:lipid biosynthetic process"/>
    <property type="evidence" value="ECO:0007669"/>
    <property type="project" value="InterPro"/>
</dbReference>
<feature type="domain" description="Fatty acid hydroxylase" evidence="6">
    <location>
        <begin position="76"/>
        <end position="207"/>
    </location>
</feature>
<evidence type="ECO:0000256" key="2">
    <source>
        <dbReference type="ARBA" id="ARBA00022692"/>
    </source>
</evidence>
<keyword evidence="4 5" id="KW-0472">Membrane</keyword>
<evidence type="ECO:0000313" key="8">
    <source>
        <dbReference type="Proteomes" id="UP000255165"/>
    </source>
</evidence>
<comment type="subcellular location">
    <subcellularLocation>
        <location evidence="1">Membrane</location>
    </subcellularLocation>
</comment>
<dbReference type="EMBL" id="QKWJ01000002">
    <property type="protein sequence ID" value="RDK11777.1"/>
    <property type="molecule type" value="Genomic_DNA"/>
</dbReference>
<dbReference type="AlphaFoldDB" id="A0A370P1S0"/>
<evidence type="ECO:0000256" key="4">
    <source>
        <dbReference type="ARBA" id="ARBA00023136"/>
    </source>
</evidence>
<dbReference type="Pfam" id="PF04116">
    <property type="entry name" value="FA_hydroxylase"/>
    <property type="match status" value="1"/>
</dbReference>
<dbReference type="GO" id="GO:0016491">
    <property type="term" value="F:oxidoreductase activity"/>
    <property type="evidence" value="ECO:0007669"/>
    <property type="project" value="InterPro"/>
</dbReference>
<evidence type="ECO:0000313" key="7">
    <source>
        <dbReference type="EMBL" id="RDK11777.1"/>
    </source>
</evidence>
<dbReference type="PANTHER" id="PTHR11863">
    <property type="entry name" value="STEROL DESATURASE"/>
    <property type="match status" value="1"/>
</dbReference>
<feature type="transmembrane region" description="Helical" evidence="5">
    <location>
        <begin position="71"/>
        <end position="89"/>
    </location>
</feature>
<gene>
    <name evidence="7" type="ORF">DN412_02405</name>
</gene>
<keyword evidence="2 5" id="KW-0812">Transmembrane</keyword>
<accession>A0A370P1S0</accession>
<dbReference type="GO" id="GO:0005506">
    <property type="term" value="F:iron ion binding"/>
    <property type="evidence" value="ECO:0007669"/>
    <property type="project" value="InterPro"/>
</dbReference>